<reference evidence="5 6" key="1">
    <citation type="submission" date="2019-03" db="EMBL/GenBank/DDBJ databases">
        <title>Deep-cultivation of Planctomycetes and their phenomic and genomic characterization uncovers novel biology.</title>
        <authorList>
            <person name="Wiegand S."/>
            <person name="Jogler M."/>
            <person name="Boedeker C."/>
            <person name="Pinto D."/>
            <person name="Vollmers J."/>
            <person name="Rivas-Marin E."/>
            <person name="Kohn T."/>
            <person name="Peeters S.H."/>
            <person name="Heuer A."/>
            <person name="Rast P."/>
            <person name="Oberbeckmann S."/>
            <person name="Bunk B."/>
            <person name="Jeske O."/>
            <person name="Meyerdierks A."/>
            <person name="Storesund J.E."/>
            <person name="Kallscheuer N."/>
            <person name="Luecker S."/>
            <person name="Lage O.M."/>
            <person name="Pohl T."/>
            <person name="Merkel B.J."/>
            <person name="Hornburger P."/>
            <person name="Mueller R.-W."/>
            <person name="Bruemmer F."/>
            <person name="Labrenz M."/>
            <person name="Spormann A.M."/>
            <person name="Op den Camp H."/>
            <person name="Overmann J."/>
            <person name="Amann R."/>
            <person name="Jetten M.S.M."/>
            <person name="Mascher T."/>
            <person name="Medema M.H."/>
            <person name="Devos D.P."/>
            <person name="Kaster A.-K."/>
            <person name="Ovreas L."/>
            <person name="Rohde M."/>
            <person name="Galperin M.Y."/>
            <person name="Jogler C."/>
        </authorList>
    </citation>
    <scope>NUCLEOTIDE SEQUENCE [LARGE SCALE GENOMIC DNA]</scope>
    <source>
        <strain evidence="5 6">Enr10</strain>
    </source>
</reference>
<gene>
    <name evidence="5" type="primary">afsK_1</name>
    <name evidence="5" type="ORF">Enr10x_00330</name>
</gene>
<evidence type="ECO:0000259" key="3">
    <source>
        <dbReference type="Pfam" id="PF11721"/>
    </source>
</evidence>
<evidence type="ECO:0000256" key="2">
    <source>
        <dbReference type="SAM" id="SignalP"/>
    </source>
</evidence>
<dbReference type="RefSeq" id="WP_145447785.1">
    <property type="nucleotide sequence ID" value="NZ_CP037421.1"/>
</dbReference>
<dbReference type="InterPro" id="IPR029063">
    <property type="entry name" value="SAM-dependent_MTases_sf"/>
</dbReference>
<feature type="domain" description="Pyrrolo-quinoline quinone repeat" evidence="4">
    <location>
        <begin position="659"/>
        <end position="807"/>
    </location>
</feature>
<feature type="chain" id="PRO_5021775622" evidence="2">
    <location>
        <begin position="29"/>
        <end position="1231"/>
    </location>
</feature>
<keyword evidence="5" id="KW-0808">Transferase</keyword>
<dbReference type="PANTHER" id="PTHR34512">
    <property type="entry name" value="CELL SURFACE PROTEIN"/>
    <property type="match status" value="1"/>
</dbReference>
<dbReference type="Gene3D" id="2.60.120.430">
    <property type="entry name" value="Galactose-binding lectin"/>
    <property type="match status" value="1"/>
</dbReference>
<dbReference type="SUPFAM" id="SSF53335">
    <property type="entry name" value="S-adenosyl-L-methionine-dependent methyltransferases"/>
    <property type="match status" value="1"/>
</dbReference>
<feature type="compositionally biased region" description="Basic and acidic residues" evidence="1">
    <location>
        <begin position="434"/>
        <end position="445"/>
    </location>
</feature>
<evidence type="ECO:0000313" key="6">
    <source>
        <dbReference type="Proteomes" id="UP000315647"/>
    </source>
</evidence>
<dbReference type="Proteomes" id="UP000315647">
    <property type="component" value="Chromosome"/>
</dbReference>
<dbReference type="AlphaFoldDB" id="A0A517PZD8"/>
<dbReference type="InterPro" id="IPR015943">
    <property type="entry name" value="WD40/YVTN_repeat-like_dom_sf"/>
</dbReference>
<name>A0A517PZD8_9PLAN</name>
<protein>
    <submittedName>
        <fullName evidence="5">Serine/threonine-protein kinase AfsK</fullName>
        <ecNumber evidence="5">2.7.11.1</ecNumber>
    </submittedName>
</protein>
<organism evidence="5 6">
    <name type="scientific">Gimesia panareensis</name>
    <dbReference type="NCBI Taxonomy" id="2527978"/>
    <lineage>
        <taxon>Bacteria</taxon>
        <taxon>Pseudomonadati</taxon>
        <taxon>Planctomycetota</taxon>
        <taxon>Planctomycetia</taxon>
        <taxon>Planctomycetales</taxon>
        <taxon>Planctomycetaceae</taxon>
        <taxon>Gimesia</taxon>
    </lineage>
</organism>
<feature type="domain" description="Pyrrolo-quinoline quinone repeat" evidence="4">
    <location>
        <begin position="65"/>
        <end position="207"/>
    </location>
</feature>
<dbReference type="InterPro" id="IPR021720">
    <property type="entry name" value="Malectin_dom"/>
</dbReference>
<dbReference type="InterPro" id="IPR011047">
    <property type="entry name" value="Quinoprotein_ADH-like_sf"/>
</dbReference>
<dbReference type="Gene3D" id="3.40.50.150">
    <property type="entry name" value="Vaccinia Virus protein VP39"/>
    <property type="match status" value="1"/>
</dbReference>
<proteinExistence type="predicted"/>
<dbReference type="Gene3D" id="2.130.10.10">
    <property type="entry name" value="YVTN repeat-like/Quinoprotein amine dehydrogenase"/>
    <property type="match status" value="2"/>
</dbReference>
<dbReference type="PANTHER" id="PTHR34512:SF30">
    <property type="entry name" value="OUTER MEMBRANE PROTEIN ASSEMBLY FACTOR BAMB"/>
    <property type="match status" value="1"/>
</dbReference>
<feature type="signal peptide" evidence="2">
    <location>
        <begin position="1"/>
        <end position="28"/>
    </location>
</feature>
<keyword evidence="5" id="KW-0418">Kinase</keyword>
<dbReference type="EMBL" id="CP037421">
    <property type="protein sequence ID" value="QDT24743.1"/>
    <property type="molecule type" value="Genomic_DNA"/>
</dbReference>
<dbReference type="SMART" id="SM00564">
    <property type="entry name" value="PQQ"/>
    <property type="match status" value="8"/>
</dbReference>
<evidence type="ECO:0000259" key="4">
    <source>
        <dbReference type="Pfam" id="PF13360"/>
    </source>
</evidence>
<feature type="domain" description="Malectin" evidence="3">
    <location>
        <begin position="1144"/>
        <end position="1213"/>
    </location>
</feature>
<dbReference type="GO" id="GO:0004674">
    <property type="term" value="F:protein serine/threonine kinase activity"/>
    <property type="evidence" value="ECO:0007669"/>
    <property type="project" value="UniProtKB-EC"/>
</dbReference>
<dbReference type="InterPro" id="IPR002372">
    <property type="entry name" value="PQQ_rpt_dom"/>
</dbReference>
<dbReference type="EC" id="2.7.11.1" evidence="5"/>
<dbReference type="Pfam" id="PF13360">
    <property type="entry name" value="PQQ_2"/>
    <property type="match status" value="2"/>
</dbReference>
<accession>A0A517PZD8</accession>
<keyword evidence="2" id="KW-0732">Signal</keyword>
<evidence type="ECO:0000256" key="1">
    <source>
        <dbReference type="SAM" id="MobiDB-lite"/>
    </source>
</evidence>
<dbReference type="SUPFAM" id="SSF50998">
    <property type="entry name" value="Quinoprotein alcohol dehydrogenase-like"/>
    <property type="match status" value="2"/>
</dbReference>
<sequence precursor="true">MSSRVLRLAGLSWICLLSCLLCTASLQAEDWPAWRKDAQRTAATSEQLPETLHLQWSRQLGAIQPAWPEDPRIQFDAHYEPVISGDTIFVGSSRNDSVSAFDLNSGQQKWRYYANGPVRFAPLVSGPNVYFAADDGCFYCLNAADGSLRWKFRAAPNGRKALANGRLSSVWPIRGGAVLSEGKIYFTCGVWPFEGTFLYTLDAETGAALEPPQPEMKALKGLTPQGYLVKNGNRLLIPCGRSVAACLDLETGKFISHRYGNRATNYHISSIGPYIFHGGSTFQMDAKKEYDVSARNPVLTDDKVYFAEGGKLVAYDLEKLKIVKSIDRRGKEVSKTVLNQIWSLPAPQPQGISQKEYAAWAKAHPPQLDLKAGNQLFGHQGKMIFALDLAEEGKSATVSWTKTLTETPASMIAANGALVVVTQEGSLLCFSDKQTEPDTFSEERTQLASGADEGTGKTRDLLALTQPGKGYCLVLGAGDGRLLKELVQQSDLNIIAVEPDQQKVADLRQHFDKAGVYGSRIVILQGEPLGSDLPAYLAELIVSADLKTLGEPLTAEAWKTIYHSLRPYGGQACLALSDKDFDRLSTTVNEKLLPRAKLERKQSWTLLTRVGALPGSADWTHEYGDASNTLMSHDELVKAPLGVLWFGGPAGHGDLFYNRHDWGPSTAVIQGRMFLQGPGKLTAVDVYTGQILWQIPLKETPENSPGRRGQDYENKLAGFHFLATDDSIYLVNSDNICLRLDPATGKTLAEFKLPNPEDQWGRIRVHEDLLLTSAFRVSPKMGKKFGKLPLELIAMNRHTGKIIWKHPAKLSFPVVSLSDDRIYVFDGALENFYSDYKRRGEVPKALAERYIKAIDVQTGKVIWEQSTDVIGTWISYSKGKDVLLVTNREGISAFRGKDGSELWKKYAKGQGFRGHPENLWDKIIIWNDRILDQRGPGKSYDLETGEPILRTNPITGKPIPWEFTKSGHHCNYAIASPHLMTFRADSAGFCDIDSTNTSRLEGFRTGCRNSLVPANGVLNSPNMAHGCSCGYSLFTSLALTHVPESEVWSYSALAVDAKQDEVQRVGINLGAPGDRQADNGTLWLDYPNVGGSSPVISVHVAGNNLKYFRKHSAFVESGDLKWVAASGAEGLTSLTVKLAPDAKSERRYTVRLYFLEPEEGTRPGQRIFDVSLQGKPVLQELDIVKAAQGDNRGTMHEFQGVAATDQLTVELNAIKGSTLLSGVEIIAEEAP</sequence>
<dbReference type="Pfam" id="PF11721">
    <property type="entry name" value="Malectin"/>
    <property type="match status" value="1"/>
</dbReference>
<keyword evidence="6" id="KW-1185">Reference proteome</keyword>
<dbReference type="InterPro" id="IPR018391">
    <property type="entry name" value="PQQ_b-propeller_rpt"/>
</dbReference>
<feature type="region of interest" description="Disordered" evidence="1">
    <location>
        <begin position="434"/>
        <end position="455"/>
    </location>
</feature>
<evidence type="ECO:0000313" key="5">
    <source>
        <dbReference type="EMBL" id="QDT24743.1"/>
    </source>
</evidence>